<sequence>MNERIDVKPLLKAVGNYPAVRSLSTTSCCEFCTFEVFEKLQQTDTTIVLDSHLLDQFYDPAKLHEKEAINFEFEQSGLFQMPQGGKIVKEDCFSSMMVIEFDVSWKVLQNCQYRAYLTCARKLIGIIRKVAALLLPVLSVELASVLGRMDNMYNRISEWALSGFSNGSSGSLIALFYPETGSAKILPIFSLLVDSFISQPILSSTECLFSFELVSRILLW</sequence>
<evidence type="ECO:0000313" key="2">
    <source>
        <dbReference type="Proteomes" id="UP000055048"/>
    </source>
</evidence>
<keyword evidence="2" id="KW-1185">Reference proteome</keyword>
<proteinExistence type="predicted"/>
<gene>
    <name evidence="1" type="ORF">T05_16315</name>
</gene>
<dbReference type="AlphaFoldDB" id="A0A0V0U5F3"/>
<evidence type="ECO:0000313" key="1">
    <source>
        <dbReference type="EMBL" id="KRX46429.1"/>
    </source>
</evidence>
<dbReference type="Proteomes" id="UP000055048">
    <property type="component" value="Unassembled WGS sequence"/>
</dbReference>
<comment type="caution">
    <text evidence="1">The sequence shown here is derived from an EMBL/GenBank/DDBJ whole genome shotgun (WGS) entry which is preliminary data.</text>
</comment>
<name>A0A0V0U5F3_9BILA</name>
<dbReference type="EMBL" id="JYDJ01000058">
    <property type="protein sequence ID" value="KRX46429.1"/>
    <property type="molecule type" value="Genomic_DNA"/>
</dbReference>
<organism evidence="1 2">
    <name type="scientific">Trichinella murrelli</name>
    <dbReference type="NCBI Taxonomy" id="144512"/>
    <lineage>
        <taxon>Eukaryota</taxon>
        <taxon>Metazoa</taxon>
        <taxon>Ecdysozoa</taxon>
        <taxon>Nematoda</taxon>
        <taxon>Enoplea</taxon>
        <taxon>Dorylaimia</taxon>
        <taxon>Trichinellida</taxon>
        <taxon>Trichinellidae</taxon>
        <taxon>Trichinella</taxon>
    </lineage>
</organism>
<protein>
    <submittedName>
        <fullName evidence="1">Uncharacterized protein</fullName>
    </submittedName>
</protein>
<reference evidence="1 2" key="1">
    <citation type="submission" date="2015-01" db="EMBL/GenBank/DDBJ databases">
        <title>Evolution of Trichinella species and genotypes.</title>
        <authorList>
            <person name="Korhonen P.K."/>
            <person name="Edoardo P."/>
            <person name="Giuseppe L.R."/>
            <person name="Gasser R.B."/>
        </authorList>
    </citation>
    <scope>NUCLEOTIDE SEQUENCE [LARGE SCALE GENOMIC DNA]</scope>
    <source>
        <strain evidence="1">ISS417</strain>
    </source>
</reference>
<accession>A0A0V0U5F3</accession>